<evidence type="ECO:0000313" key="6">
    <source>
        <dbReference type="RefSeq" id="XP_065670440.1"/>
    </source>
</evidence>
<feature type="compositionally biased region" description="Polar residues" evidence="2">
    <location>
        <begin position="34"/>
        <end position="49"/>
    </location>
</feature>
<feature type="compositionally biased region" description="Basic and acidic residues" evidence="2">
    <location>
        <begin position="274"/>
        <end position="297"/>
    </location>
</feature>
<dbReference type="RefSeq" id="XP_065670440.1">
    <property type="nucleotide sequence ID" value="XM_065814368.1"/>
</dbReference>
<sequence>MMTTPMAEKPPLYRSLPNESLTSISAPLRVGKLNRSTPVSTKRTNSTARIGSLRKPRKRADSLSESESDFSGNDLENTQEQQKTIKNNKNENKSQQENISTENNNCEQNNVQLQQNLKQINGAKASLNDKSKLSSSISEAKQEDSFTKGIRHTNSLLSIKEDSSAKLNANSCVPRRHTEVISPLDKQNLSVHTQSNDLFKRRNTTDASCNEFFRNETKLVVLEYLSSLTTDKITARNIASRSNSRVSRSSSRVSNANSNLNDLYVSPTSSSEVNKNEKHLEAFSKTENEEKSKTLPRERRKKTSKEEGVHKEKANTITIGENERKQLMEQLAAFNAEQAKLSGKTHLMRSNSDVTEENFANVRKKLSQMKVPVKQWISSNMKREIVTFDAKTQLKEQYCKFKKPPKPLSSNLKRDIVTFDAKAQLKTPLDEVNKGNTKFRKPPRPLSLSIPQHNIKEFQDIAVDFTPQAYAVNRLEEMAIEIMKDFPDILSQHVDDLLRPLENNDMISYESFVKIAKDVYNKNLFNVSGSVWTRVALVLHTVKETIFSGNLDDDQLELLVDYSTKFVTENADEIEKTMDLDETLFNATGLAYRSMSSDEELSPDVESTNFPKQSNENLSYTQKIVQVVNEWTPFGIAALAVGMGLAYSYIKP</sequence>
<keyword evidence="3" id="KW-1185">Reference proteome</keyword>
<evidence type="ECO:0000313" key="5">
    <source>
        <dbReference type="RefSeq" id="XP_065670439.1"/>
    </source>
</evidence>
<evidence type="ECO:0000256" key="2">
    <source>
        <dbReference type="SAM" id="MobiDB-lite"/>
    </source>
</evidence>
<dbReference type="RefSeq" id="XP_065670438.1">
    <property type="nucleotide sequence ID" value="XM_065814366.1"/>
</dbReference>
<feature type="region of interest" description="Disordered" evidence="2">
    <location>
        <begin position="1"/>
        <end position="99"/>
    </location>
</feature>
<accession>A0ABM4D7Z6</accession>
<dbReference type="GeneID" id="100201744"/>
<evidence type="ECO:0000313" key="3">
    <source>
        <dbReference type="Proteomes" id="UP001652625"/>
    </source>
</evidence>
<reference evidence="4 5" key="1">
    <citation type="submission" date="2025-05" db="UniProtKB">
        <authorList>
            <consortium name="RefSeq"/>
        </authorList>
    </citation>
    <scope>IDENTIFICATION</scope>
</reference>
<feature type="compositionally biased region" description="Low complexity" evidence="2">
    <location>
        <begin position="239"/>
        <end position="259"/>
    </location>
</feature>
<feature type="compositionally biased region" description="Basic and acidic residues" evidence="2">
    <location>
        <begin position="304"/>
        <end position="313"/>
    </location>
</feature>
<protein>
    <submittedName>
        <fullName evidence="4 5">Myosin-G heavy chain isoform X3</fullName>
    </submittedName>
</protein>
<dbReference type="Proteomes" id="UP001652625">
    <property type="component" value="Chromosome 12"/>
</dbReference>
<keyword evidence="1" id="KW-0175">Coiled coil</keyword>
<proteinExistence type="predicted"/>
<gene>
    <name evidence="4 5 6" type="primary">LOC100201744</name>
</gene>
<dbReference type="RefSeq" id="XP_065670439.1">
    <property type="nucleotide sequence ID" value="XM_065814367.1"/>
</dbReference>
<feature type="compositionally biased region" description="Polar residues" evidence="2">
    <location>
        <begin position="63"/>
        <end position="85"/>
    </location>
</feature>
<name>A0ABM4D7Z6_HYDVU</name>
<feature type="coiled-coil region" evidence="1">
    <location>
        <begin position="317"/>
        <end position="344"/>
    </location>
</feature>
<organism evidence="3 5">
    <name type="scientific">Hydra vulgaris</name>
    <name type="common">Hydra</name>
    <name type="synonym">Hydra attenuata</name>
    <dbReference type="NCBI Taxonomy" id="6087"/>
    <lineage>
        <taxon>Eukaryota</taxon>
        <taxon>Metazoa</taxon>
        <taxon>Cnidaria</taxon>
        <taxon>Hydrozoa</taxon>
        <taxon>Hydroidolina</taxon>
        <taxon>Anthoathecata</taxon>
        <taxon>Aplanulata</taxon>
        <taxon>Hydridae</taxon>
        <taxon>Hydra</taxon>
    </lineage>
</organism>
<feature type="region of interest" description="Disordered" evidence="2">
    <location>
        <begin position="239"/>
        <end position="313"/>
    </location>
</feature>
<evidence type="ECO:0000313" key="4">
    <source>
        <dbReference type="RefSeq" id="XP_065670438.1"/>
    </source>
</evidence>
<evidence type="ECO:0000256" key="1">
    <source>
        <dbReference type="SAM" id="Coils"/>
    </source>
</evidence>